<evidence type="ECO:0000313" key="1">
    <source>
        <dbReference type="EMBL" id="KAI8549129.1"/>
    </source>
</evidence>
<comment type="caution">
    <text evidence="1">The sequence shown here is derived from an EMBL/GenBank/DDBJ whole genome shotgun (WGS) entry which is preliminary data.</text>
</comment>
<accession>A0ACC0N8I4</accession>
<protein>
    <submittedName>
        <fullName evidence="1">Uncharacterized protein</fullName>
    </submittedName>
</protein>
<name>A0ACC0N8I4_RHOML</name>
<keyword evidence="2" id="KW-1185">Reference proteome</keyword>
<organism evidence="1 2">
    <name type="scientific">Rhododendron molle</name>
    <name type="common">Chinese azalea</name>
    <name type="synonym">Azalea mollis</name>
    <dbReference type="NCBI Taxonomy" id="49168"/>
    <lineage>
        <taxon>Eukaryota</taxon>
        <taxon>Viridiplantae</taxon>
        <taxon>Streptophyta</taxon>
        <taxon>Embryophyta</taxon>
        <taxon>Tracheophyta</taxon>
        <taxon>Spermatophyta</taxon>
        <taxon>Magnoliopsida</taxon>
        <taxon>eudicotyledons</taxon>
        <taxon>Gunneridae</taxon>
        <taxon>Pentapetalae</taxon>
        <taxon>asterids</taxon>
        <taxon>Ericales</taxon>
        <taxon>Ericaceae</taxon>
        <taxon>Ericoideae</taxon>
        <taxon>Rhodoreae</taxon>
        <taxon>Rhododendron</taxon>
    </lineage>
</organism>
<evidence type="ECO:0000313" key="2">
    <source>
        <dbReference type="Proteomes" id="UP001062846"/>
    </source>
</evidence>
<sequence length="70" mass="8146">MLTTYIHDIFRDPGRLLVPIGKGTYLDIIEPSRKAHTGYYRTLQRAHTAGYYGTHQRAHTIKQRHDIHTS</sequence>
<reference evidence="1" key="1">
    <citation type="submission" date="2022-02" db="EMBL/GenBank/DDBJ databases">
        <title>Plant Genome Project.</title>
        <authorList>
            <person name="Zhang R.-G."/>
        </authorList>
    </citation>
    <scope>NUCLEOTIDE SEQUENCE</scope>
    <source>
        <strain evidence="1">AT1</strain>
    </source>
</reference>
<dbReference type="Proteomes" id="UP001062846">
    <property type="component" value="Chromosome 6"/>
</dbReference>
<dbReference type="EMBL" id="CM046393">
    <property type="protein sequence ID" value="KAI8549129.1"/>
    <property type="molecule type" value="Genomic_DNA"/>
</dbReference>
<gene>
    <name evidence="1" type="ORF">RHMOL_Rhmol06G0002400</name>
</gene>
<proteinExistence type="predicted"/>